<dbReference type="PANTHER" id="PTHR30244">
    <property type="entry name" value="TRANSAMINASE"/>
    <property type="match status" value="1"/>
</dbReference>
<protein>
    <recommendedName>
        <fullName evidence="2">Aminotransferase class I/classII domain-containing protein</fullName>
    </recommendedName>
</protein>
<dbReference type="GO" id="GO:0000271">
    <property type="term" value="P:polysaccharide biosynthetic process"/>
    <property type="evidence" value="ECO:0007669"/>
    <property type="project" value="TreeGrafter"/>
</dbReference>
<gene>
    <name evidence="1" type="ORF">METZ01_LOCUS487462</name>
</gene>
<dbReference type="InterPro" id="IPR015421">
    <property type="entry name" value="PyrdxlP-dep_Trfase_major"/>
</dbReference>
<dbReference type="Pfam" id="PF01041">
    <property type="entry name" value="DegT_DnrJ_EryC1"/>
    <property type="match status" value="1"/>
</dbReference>
<evidence type="ECO:0008006" key="2">
    <source>
        <dbReference type="Google" id="ProtNLM"/>
    </source>
</evidence>
<dbReference type="GO" id="GO:0030170">
    <property type="term" value="F:pyridoxal phosphate binding"/>
    <property type="evidence" value="ECO:0007669"/>
    <property type="project" value="TreeGrafter"/>
</dbReference>
<name>A0A383CSL5_9ZZZZ</name>
<accession>A0A383CSL5</accession>
<dbReference type="Gene3D" id="3.40.640.10">
    <property type="entry name" value="Type I PLP-dependent aspartate aminotransferase-like (Major domain)"/>
    <property type="match status" value="1"/>
</dbReference>
<dbReference type="GO" id="GO:0008483">
    <property type="term" value="F:transaminase activity"/>
    <property type="evidence" value="ECO:0007669"/>
    <property type="project" value="TreeGrafter"/>
</dbReference>
<proteinExistence type="predicted"/>
<dbReference type="AlphaFoldDB" id="A0A383CSL5"/>
<dbReference type="InterPro" id="IPR000653">
    <property type="entry name" value="DegT/StrS_aminotransferase"/>
</dbReference>
<feature type="non-terminal residue" evidence="1">
    <location>
        <position position="212"/>
    </location>
</feature>
<dbReference type="SUPFAM" id="SSF53383">
    <property type="entry name" value="PLP-dependent transferases"/>
    <property type="match status" value="1"/>
</dbReference>
<evidence type="ECO:0000313" key="1">
    <source>
        <dbReference type="EMBL" id="SVE34608.1"/>
    </source>
</evidence>
<dbReference type="PANTHER" id="PTHR30244:SF34">
    <property type="entry name" value="DTDP-4-AMINO-4,6-DIDEOXYGALACTOSE TRANSAMINASE"/>
    <property type="match status" value="1"/>
</dbReference>
<sequence>MKLALFGGKPVREKPFPFWPQPTEKIKQEVLHCIHEEGWGIGSTVIDRLCELFADYHDAKYAIATNSGTTALWVALKAAGVKAGDEVIVPAYTFIATASSVLMANGIPVFADIDIKTGNIDPESIEEKITSRTKVIMPVHIGGSPCDLDAIDSIAKKHGITLIEDAAQAHGAEWNRQKVGAIGTGGCFSFQTSKNMTAGEGGIIISNDEHFM</sequence>
<dbReference type="InterPro" id="IPR015424">
    <property type="entry name" value="PyrdxlP-dep_Trfase"/>
</dbReference>
<dbReference type="EMBL" id="UINC01210930">
    <property type="protein sequence ID" value="SVE34608.1"/>
    <property type="molecule type" value="Genomic_DNA"/>
</dbReference>
<organism evidence="1">
    <name type="scientific">marine metagenome</name>
    <dbReference type="NCBI Taxonomy" id="408172"/>
    <lineage>
        <taxon>unclassified sequences</taxon>
        <taxon>metagenomes</taxon>
        <taxon>ecological metagenomes</taxon>
    </lineage>
</organism>
<reference evidence="1" key="1">
    <citation type="submission" date="2018-05" db="EMBL/GenBank/DDBJ databases">
        <authorList>
            <person name="Lanie J.A."/>
            <person name="Ng W.-L."/>
            <person name="Kazmierczak K.M."/>
            <person name="Andrzejewski T.M."/>
            <person name="Davidsen T.M."/>
            <person name="Wayne K.J."/>
            <person name="Tettelin H."/>
            <person name="Glass J.I."/>
            <person name="Rusch D."/>
            <person name="Podicherti R."/>
            <person name="Tsui H.-C.T."/>
            <person name="Winkler M.E."/>
        </authorList>
    </citation>
    <scope>NUCLEOTIDE SEQUENCE</scope>
</reference>